<sequence length="274" mass="28592">MGDTPLNHETILARWKGQAQTTAAKGDAADPPAANLKKNQEQQMQQSRQQQHHNLAAAAAAAAIQSLHFAAPPTMPIMHLSNGVVHDAMASMPYEQSNDPGWCAPAIRPGASVPNELASEGKGSTSRDVERHCTSVLARFGNVRALEMRYGPAGTRVVASFDSLVDEETRDSIVAGSTVCLGGFYGDEQAEMRICSEDAPRMAPPPLVLSTNAPTNGGGRGTGGRGHGRGWSSGGRGRGAGRSSSSNGTSGGGSYGNSNGNGNKKTQVWRPCEK</sequence>
<evidence type="ECO:0000256" key="1">
    <source>
        <dbReference type="SAM" id="MobiDB-lite"/>
    </source>
</evidence>
<evidence type="ECO:0000313" key="2">
    <source>
        <dbReference type="EMBL" id="GHP07188.1"/>
    </source>
</evidence>
<feature type="compositionally biased region" description="Low complexity" evidence="1">
    <location>
        <begin position="23"/>
        <end position="34"/>
    </location>
</feature>
<organism evidence="2 3">
    <name type="scientific">Pycnococcus provasolii</name>
    <dbReference type="NCBI Taxonomy" id="41880"/>
    <lineage>
        <taxon>Eukaryota</taxon>
        <taxon>Viridiplantae</taxon>
        <taxon>Chlorophyta</taxon>
        <taxon>Pseudoscourfieldiophyceae</taxon>
        <taxon>Pseudoscourfieldiales</taxon>
        <taxon>Pycnococcaceae</taxon>
        <taxon>Pycnococcus</taxon>
    </lineage>
</organism>
<keyword evidence="3" id="KW-1185">Reference proteome</keyword>
<accession>A0A830HJX8</accession>
<feature type="compositionally biased region" description="Gly residues" evidence="1">
    <location>
        <begin position="216"/>
        <end position="240"/>
    </location>
</feature>
<feature type="region of interest" description="Disordered" evidence="1">
    <location>
        <begin position="199"/>
        <end position="274"/>
    </location>
</feature>
<name>A0A830HJX8_9CHLO</name>
<gene>
    <name evidence="2" type="ORF">PPROV_000593000</name>
</gene>
<protein>
    <submittedName>
        <fullName evidence="2">Uncharacterized protein</fullName>
    </submittedName>
</protein>
<proteinExistence type="predicted"/>
<comment type="caution">
    <text evidence="2">The sequence shown here is derived from an EMBL/GenBank/DDBJ whole genome shotgun (WGS) entry which is preliminary data.</text>
</comment>
<dbReference type="AlphaFoldDB" id="A0A830HJX8"/>
<dbReference type="Proteomes" id="UP000660262">
    <property type="component" value="Unassembled WGS sequence"/>
</dbReference>
<reference evidence="2" key="1">
    <citation type="submission" date="2020-10" db="EMBL/GenBank/DDBJ databases">
        <title>Unveiling of a novel bifunctional photoreceptor, Dualchrome1, isolated from a cosmopolitan green alga.</title>
        <authorList>
            <person name="Suzuki S."/>
            <person name="Kawachi M."/>
        </authorList>
    </citation>
    <scope>NUCLEOTIDE SEQUENCE</scope>
    <source>
        <strain evidence="2">NIES 2893</strain>
    </source>
</reference>
<feature type="region of interest" description="Disordered" evidence="1">
    <location>
        <begin position="17"/>
        <end position="57"/>
    </location>
</feature>
<dbReference type="EMBL" id="BNJQ01000015">
    <property type="protein sequence ID" value="GHP07188.1"/>
    <property type="molecule type" value="Genomic_DNA"/>
</dbReference>
<evidence type="ECO:0000313" key="3">
    <source>
        <dbReference type="Proteomes" id="UP000660262"/>
    </source>
</evidence>